<dbReference type="SUPFAM" id="SSF82153">
    <property type="entry name" value="FAS1 domain"/>
    <property type="match status" value="1"/>
</dbReference>
<evidence type="ECO:0000259" key="2">
    <source>
        <dbReference type="PROSITE" id="PS50213"/>
    </source>
</evidence>
<keyword evidence="4" id="KW-1185">Reference proteome</keyword>
<proteinExistence type="predicted"/>
<accession>A0ABT1XBM9</accession>
<dbReference type="PROSITE" id="PS50213">
    <property type="entry name" value="FAS1"/>
    <property type="match status" value="1"/>
</dbReference>
<sequence>MNVLRTLALATVAGGLLSSAMSVEAASPRMHSCVDALAANPNYRSFFDAIERVGGTARFVQNEPITIFALDNTEVEKVPPAVRNLFLPVGPEVNDVRGLGPVMDQLVLEGRHPVAEMKPGQEFYTLDEATVQVVGSSNGRPVLRIGGYDMTVVSADQPCSNGLVQGVAYVARNR</sequence>
<reference evidence="3 4" key="1">
    <citation type="submission" date="2022-06" db="EMBL/GenBank/DDBJ databases">
        <title>Roseomonas CN29.</title>
        <authorList>
            <person name="Cheng Y."/>
            <person name="He X."/>
        </authorList>
    </citation>
    <scope>NUCLEOTIDE SEQUENCE [LARGE SCALE GENOMIC DNA]</scope>
    <source>
        <strain evidence="3 4">CN29</strain>
    </source>
</reference>
<dbReference type="Pfam" id="PF02469">
    <property type="entry name" value="Fasciclin"/>
    <property type="match status" value="1"/>
</dbReference>
<evidence type="ECO:0000256" key="1">
    <source>
        <dbReference type="SAM" id="SignalP"/>
    </source>
</evidence>
<comment type="caution">
    <text evidence="3">The sequence shown here is derived from an EMBL/GenBank/DDBJ whole genome shotgun (WGS) entry which is preliminary data.</text>
</comment>
<keyword evidence="1" id="KW-0732">Signal</keyword>
<evidence type="ECO:0000313" key="3">
    <source>
        <dbReference type="EMBL" id="MCR0985537.1"/>
    </source>
</evidence>
<name>A0ABT1XBM9_9PROT</name>
<gene>
    <name evidence="3" type="ORF">NRP21_26140</name>
</gene>
<dbReference type="RefSeq" id="WP_257719183.1">
    <property type="nucleotide sequence ID" value="NZ_JANJOU010000036.1"/>
</dbReference>
<dbReference type="InterPro" id="IPR036378">
    <property type="entry name" value="FAS1_dom_sf"/>
</dbReference>
<organism evidence="3 4">
    <name type="scientific">Roseomonas populi</name>
    <dbReference type="NCBI Taxonomy" id="3121582"/>
    <lineage>
        <taxon>Bacteria</taxon>
        <taxon>Pseudomonadati</taxon>
        <taxon>Pseudomonadota</taxon>
        <taxon>Alphaproteobacteria</taxon>
        <taxon>Acetobacterales</taxon>
        <taxon>Roseomonadaceae</taxon>
        <taxon>Roseomonas</taxon>
    </lineage>
</organism>
<dbReference type="EMBL" id="JANJOU010000036">
    <property type="protein sequence ID" value="MCR0985537.1"/>
    <property type="molecule type" value="Genomic_DNA"/>
</dbReference>
<feature type="signal peptide" evidence="1">
    <location>
        <begin position="1"/>
        <end position="25"/>
    </location>
</feature>
<dbReference type="InterPro" id="IPR000782">
    <property type="entry name" value="FAS1_domain"/>
</dbReference>
<evidence type="ECO:0000313" key="4">
    <source>
        <dbReference type="Proteomes" id="UP001524642"/>
    </source>
</evidence>
<protein>
    <submittedName>
        <fullName evidence="3">Fasciclin domain-containing protein</fullName>
    </submittedName>
</protein>
<feature type="domain" description="FAS1" evidence="2">
    <location>
        <begin position="30"/>
        <end position="171"/>
    </location>
</feature>
<feature type="chain" id="PRO_5045131078" evidence="1">
    <location>
        <begin position="26"/>
        <end position="174"/>
    </location>
</feature>
<dbReference type="Proteomes" id="UP001524642">
    <property type="component" value="Unassembled WGS sequence"/>
</dbReference>
<dbReference type="Gene3D" id="2.30.180.10">
    <property type="entry name" value="FAS1 domain"/>
    <property type="match status" value="1"/>
</dbReference>